<proteinExistence type="predicted"/>
<dbReference type="Gene3D" id="3.10.129.10">
    <property type="entry name" value="Hotdog Thioesterase"/>
    <property type="match status" value="1"/>
</dbReference>
<evidence type="ECO:0008006" key="3">
    <source>
        <dbReference type="Google" id="ProtNLM"/>
    </source>
</evidence>
<protein>
    <recommendedName>
        <fullName evidence="3">Biosynthetic protein, Pnap_2097 family</fullName>
    </recommendedName>
</protein>
<gene>
    <name evidence="1" type="ORF">MMSR116_00785</name>
</gene>
<evidence type="ECO:0000313" key="2">
    <source>
        <dbReference type="Proteomes" id="UP000012488"/>
    </source>
</evidence>
<dbReference type="OrthoDB" id="7875571at2"/>
<dbReference type="EMBL" id="CP043538">
    <property type="protein sequence ID" value="QGY05961.1"/>
    <property type="molecule type" value="Genomic_DNA"/>
</dbReference>
<dbReference type="InterPro" id="IPR029069">
    <property type="entry name" value="HotDog_dom_sf"/>
</dbReference>
<dbReference type="InterPro" id="IPR024091">
    <property type="entry name" value="LnmK-like_bifun_acyl/decarbox"/>
</dbReference>
<organism evidence="1 2">
    <name type="scientific">Methylobacterium mesophilicum SR1.6/6</name>
    <dbReference type="NCBI Taxonomy" id="908290"/>
    <lineage>
        <taxon>Bacteria</taxon>
        <taxon>Pseudomonadati</taxon>
        <taxon>Pseudomonadota</taxon>
        <taxon>Alphaproteobacteria</taxon>
        <taxon>Hyphomicrobiales</taxon>
        <taxon>Methylobacteriaceae</taxon>
        <taxon>Methylobacterium</taxon>
    </lineage>
</organism>
<evidence type="ECO:0000313" key="1">
    <source>
        <dbReference type="EMBL" id="QGY05961.1"/>
    </source>
</evidence>
<dbReference type="NCBIfam" id="TIGR04099">
    <property type="entry name" value="biosn_Pnap_2097"/>
    <property type="match status" value="1"/>
</dbReference>
<sequence length="256" mass="28045">MPHLCVNGLSENWLWKELGHRHWGLIAEAFGRGASGFGPSDEPPIYAAFRNIALRDGDLASVGENDALDVRSTVTHLSGSRVVSRHVAVCQDQLIADVEMTSVFVRRRAEGKNRSVARVRIDAQRRFAPFDGNPLPLAATVGNTSQGDDAAGDERDVGVMIVEPCPHLDFNGAGLLYFSSFIAAVDRAEWRLLGKRPRLYATLERRAVFHANIEAGDDLTVRVLVSREGAIRRHRALLHAASDGKLLAEVVTHRVA</sequence>
<dbReference type="SUPFAM" id="SSF54637">
    <property type="entry name" value="Thioesterase/thiol ester dehydrase-isomerase"/>
    <property type="match status" value="1"/>
</dbReference>
<name>A0A6B9FTQ8_9HYPH</name>
<accession>A0A6B9FTQ8</accession>
<reference evidence="1 2" key="2">
    <citation type="journal article" date="2013" name="Genome Announc.">
        <title>Draft Genome Sequence of Methylobacterium mesophilicum Strain SR1.6/6, Isolated from Citrus sinensis.</title>
        <authorList>
            <person name="Marinho Almeida D."/>
            <person name="Dini-Andreote F."/>
            <person name="Camargo Neves A.A."/>
            <person name="Juca Ramos R.T."/>
            <person name="Andreote F.D."/>
            <person name="Carneiro A.R."/>
            <person name="Oliveira de Souza Lima A."/>
            <person name="Caracciolo Gomes de Sa P.H."/>
            <person name="Ribeiro Barbosa M.S."/>
            <person name="Araujo W.L."/>
            <person name="Silva A."/>
        </authorList>
    </citation>
    <scope>NUCLEOTIDE SEQUENCE [LARGE SCALE GENOMIC DNA]</scope>
    <source>
        <strain evidence="1 2">SR1.6/6</strain>
    </source>
</reference>
<dbReference type="Proteomes" id="UP000012488">
    <property type="component" value="Chromosome"/>
</dbReference>
<dbReference type="AlphaFoldDB" id="A0A6B9FTQ8"/>
<dbReference type="KEGG" id="mmes:MMSR116_00785"/>
<reference evidence="1 2" key="1">
    <citation type="journal article" date="2012" name="Genet. Mol. Biol.">
        <title>Analysis of 16S rRNA and mxaF genes revealing insights into Methylobacterium niche-specific plant association.</title>
        <authorList>
            <person name="Dourado M.N."/>
            <person name="Andreote F.D."/>
            <person name="Dini-Andreote F."/>
            <person name="Conti R."/>
            <person name="Araujo J.M."/>
            <person name="Araujo W.L."/>
        </authorList>
    </citation>
    <scope>NUCLEOTIDE SEQUENCE [LARGE SCALE GENOMIC DNA]</scope>
    <source>
        <strain evidence="1 2">SR1.6/6</strain>
    </source>
</reference>
<dbReference type="NCBIfam" id="TIGR04098">
    <property type="entry name" value="LnmK_bifunc"/>
    <property type="match status" value="1"/>
</dbReference>